<keyword evidence="4" id="KW-1185">Reference proteome</keyword>
<feature type="compositionally biased region" description="Low complexity" evidence="2">
    <location>
        <begin position="18"/>
        <end position="27"/>
    </location>
</feature>
<dbReference type="EnsemblMetazoa" id="XM_021040154.2">
    <property type="protein sequence ID" value="XP_020895813.1"/>
    <property type="gene ID" value="LOC110234763"/>
</dbReference>
<dbReference type="InterPro" id="IPR011990">
    <property type="entry name" value="TPR-like_helical_dom_sf"/>
</dbReference>
<dbReference type="GO" id="GO:0016020">
    <property type="term" value="C:membrane"/>
    <property type="evidence" value="ECO:0007669"/>
    <property type="project" value="TreeGrafter"/>
</dbReference>
<dbReference type="PANTHER" id="PTHR28654">
    <property type="entry name" value="AXIN INTERACTOR, DORSALIZATION-ASSOCIATED PROTEIN"/>
    <property type="match status" value="1"/>
</dbReference>
<dbReference type="Pfam" id="PF13431">
    <property type="entry name" value="TPR_17"/>
    <property type="match status" value="1"/>
</dbReference>
<dbReference type="SUPFAM" id="SSF48452">
    <property type="entry name" value="TPR-like"/>
    <property type="match status" value="2"/>
</dbReference>
<dbReference type="OrthoDB" id="1914839at2759"/>
<dbReference type="Gene3D" id="1.25.40.10">
    <property type="entry name" value="Tetratricopeptide repeat domain"/>
    <property type="match status" value="3"/>
</dbReference>
<evidence type="ECO:0000256" key="2">
    <source>
        <dbReference type="SAM" id="MobiDB-lite"/>
    </source>
</evidence>
<evidence type="ECO:0000313" key="3">
    <source>
        <dbReference type="EnsemblMetazoa" id="XP_020895813.1"/>
    </source>
</evidence>
<dbReference type="PROSITE" id="PS50005">
    <property type="entry name" value="TPR"/>
    <property type="match status" value="1"/>
</dbReference>
<dbReference type="GO" id="GO:0048264">
    <property type="term" value="P:determination of ventral identity"/>
    <property type="evidence" value="ECO:0007669"/>
    <property type="project" value="TreeGrafter"/>
</dbReference>
<dbReference type="PANTHER" id="PTHR28654:SF1">
    <property type="entry name" value="AXIN INTERACTOR, DORSALIZATION-ASSOCIATED PROTEIN"/>
    <property type="match status" value="1"/>
</dbReference>
<dbReference type="CDD" id="cd24142">
    <property type="entry name" value="ACL4-like"/>
    <property type="match status" value="1"/>
</dbReference>
<name>A0A913WXU9_EXADI</name>
<dbReference type="Proteomes" id="UP000887567">
    <property type="component" value="Unplaced"/>
</dbReference>
<dbReference type="AlphaFoldDB" id="A0A913WXU9"/>
<feature type="repeat" description="TPR" evidence="1">
    <location>
        <begin position="98"/>
        <end position="131"/>
    </location>
</feature>
<sequence length="375" mass="42691">MGKERKKKKKKPSKSNKGKQNGEQNQLEGEEYTIEEQVTVDENTNGHNEAPKDVNQETIKNYSVEDFLQKIEDFMDTFNYELAQKFCERALEIDSNHLELLETAGAVFLETGETEKAKKCLEHAVELSPENGHTKYMYLGQILQGQEAVQAFTKGIDIMVKTLDSNQEGATSADSVNPTEISTAYCSLAEIYMTDECFDSEAESKCFQFCQKAIEYDSSNPDAYQVMANCLLSQEKVEEARSVLKKGLDLWLGKDEEVQQVPMPAYESRFTTAKLVLELGDFELAESVLQTLLDENDEDYQVWYLLGWMYHLSGQDNTSKKICLEKAQKIINKCEVTDEDIMKHIEELLSEASCDDQIMDDDDDAEDDDEDDMET</sequence>
<accession>A0A913WXU9</accession>
<dbReference type="SMART" id="SM00028">
    <property type="entry name" value="TPR"/>
    <property type="match status" value="6"/>
</dbReference>
<proteinExistence type="predicted"/>
<organism evidence="3 4">
    <name type="scientific">Exaiptasia diaphana</name>
    <name type="common">Tropical sea anemone</name>
    <name type="synonym">Aiptasia pulchella</name>
    <dbReference type="NCBI Taxonomy" id="2652724"/>
    <lineage>
        <taxon>Eukaryota</taxon>
        <taxon>Metazoa</taxon>
        <taxon>Cnidaria</taxon>
        <taxon>Anthozoa</taxon>
        <taxon>Hexacorallia</taxon>
        <taxon>Actiniaria</taxon>
        <taxon>Aiptasiidae</taxon>
        <taxon>Exaiptasia</taxon>
    </lineage>
</organism>
<feature type="compositionally biased region" description="Basic residues" evidence="2">
    <location>
        <begin position="1"/>
        <end position="17"/>
    </location>
</feature>
<dbReference type="Pfam" id="PF13181">
    <property type="entry name" value="TPR_8"/>
    <property type="match status" value="2"/>
</dbReference>
<dbReference type="RefSeq" id="XP_020895813.1">
    <property type="nucleotide sequence ID" value="XM_021040154.2"/>
</dbReference>
<dbReference type="KEGG" id="epa:110234763"/>
<evidence type="ECO:0000313" key="4">
    <source>
        <dbReference type="Proteomes" id="UP000887567"/>
    </source>
</evidence>
<keyword evidence="1" id="KW-0802">TPR repeat</keyword>
<protein>
    <submittedName>
        <fullName evidence="3">Uncharacterized protein</fullName>
    </submittedName>
</protein>
<dbReference type="GO" id="GO:0035091">
    <property type="term" value="F:phosphatidylinositol binding"/>
    <property type="evidence" value="ECO:0007669"/>
    <property type="project" value="TreeGrafter"/>
</dbReference>
<dbReference type="Pfam" id="PF13432">
    <property type="entry name" value="TPR_16"/>
    <property type="match status" value="1"/>
</dbReference>
<dbReference type="InterPro" id="IPR019734">
    <property type="entry name" value="TPR_rpt"/>
</dbReference>
<feature type="region of interest" description="Disordered" evidence="2">
    <location>
        <begin position="353"/>
        <end position="375"/>
    </location>
</feature>
<dbReference type="OMA" id="ETYMTDL"/>
<dbReference type="GeneID" id="110234763"/>
<feature type="region of interest" description="Disordered" evidence="2">
    <location>
        <begin position="1"/>
        <end position="56"/>
    </location>
</feature>
<reference evidence="3" key="1">
    <citation type="submission" date="2022-11" db="UniProtKB">
        <authorList>
            <consortium name="EnsemblMetazoa"/>
        </authorList>
    </citation>
    <scope>IDENTIFICATION</scope>
</reference>
<evidence type="ECO:0000256" key="1">
    <source>
        <dbReference type="PROSITE-ProRule" id="PRU00339"/>
    </source>
</evidence>